<evidence type="ECO:0000256" key="7">
    <source>
        <dbReference type="SAM" id="SignalP"/>
    </source>
</evidence>
<evidence type="ECO:0000256" key="4">
    <source>
        <dbReference type="ARBA" id="ARBA00022729"/>
    </source>
</evidence>
<dbReference type="Gene3D" id="3.20.20.80">
    <property type="entry name" value="Glycosidases"/>
    <property type="match status" value="1"/>
</dbReference>
<evidence type="ECO:0000259" key="8">
    <source>
        <dbReference type="Pfam" id="PF02055"/>
    </source>
</evidence>
<keyword evidence="6" id="KW-0326">Glycosidase</keyword>
<name>A0A6V7V7B2_MELEN</name>
<dbReference type="SUPFAM" id="SSF51445">
    <property type="entry name" value="(Trans)glycosidases"/>
    <property type="match status" value="1"/>
</dbReference>
<dbReference type="GO" id="GO:0006665">
    <property type="term" value="P:sphingolipid metabolic process"/>
    <property type="evidence" value="ECO:0007669"/>
    <property type="project" value="UniProtKB-KW"/>
</dbReference>
<evidence type="ECO:0000256" key="2">
    <source>
        <dbReference type="ARBA" id="ARBA00005382"/>
    </source>
</evidence>
<dbReference type="Gene3D" id="2.60.40.1180">
    <property type="entry name" value="Golgi alpha-mannosidase II"/>
    <property type="match status" value="1"/>
</dbReference>
<dbReference type="OrthoDB" id="2160638at2759"/>
<dbReference type="InterPro" id="IPR017853">
    <property type="entry name" value="GH"/>
</dbReference>
<dbReference type="PANTHER" id="PTHR11069:SF38">
    <property type="entry name" value="GLUCURONOXYLANASE XYNC"/>
    <property type="match status" value="1"/>
</dbReference>
<sequence>MNKLIFFILFFSALFYLNNAKTIINFDKTFNNIDGFGASTAWQAKVSDKTMEKLFNDTIGLSILRIRISEDKNWSDELANAKNALKYNAKVFASPWNPPHSMKTINSADGGSLKLDQYDNYADYLQSFIDYMNKNNAKLYAISIQNEPDSGWTKWTPQQIVNFLKTSAKRITGTKIMAAESCGFNPTFTNAILNDPEAAKRIDILAGHIYNIINGQALIYDQTKAQQMGKSVWMTEFYTGGKDWKSVIELGKSIHDCIAKHNYQAYIHWWLNDNSPNMMITEKNGEINSKGYVLGQFAKFIKPGFVRVDANTQDNNNLFVSAYKGQNKIVIVVVNMGSTISQQFSINSSIISLTPYITSRGKNLEKQNNIQIQGGLFTYSIPGQSVITFASN</sequence>
<dbReference type="EC" id="3.2.1.45" evidence="3 6"/>
<comment type="catalytic activity">
    <reaction evidence="1">
        <text>a beta-D-glucosyl-(1&lt;-&gt;1')-N-acylsphing-4-enine + H2O = an N-acylsphing-4-enine + D-glucose</text>
        <dbReference type="Rhea" id="RHEA:13269"/>
        <dbReference type="ChEBI" id="CHEBI:4167"/>
        <dbReference type="ChEBI" id="CHEBI:15377"/>
        <dbReference type="ChEBI" id="CHEBI:22801"/>
        <dbReference type="ChEBI" id="CHEBI:52639"/>
        <dbReference type="EC" id="3.2.1.45"/>
    </reaction>
    <physiologicalReaction direction="left-to-right" evidence="1">
        <dbReference type="Rhea" id="RHEA:13270"/>
    </physiologicalReaction>
</comment>
<keyword evidence="6" id="KW-0746">Sphingolipid metabolism</keyword>
<feature type="domain" description="Glycosyl hydrolase family 30 TIM-barrel" evidence="8">
    <location>
        <begin position="70"/>
        <end position="253"/>
    </location>
</feature>
<gene>
    <name evidence="9" type="ORF">MENT_LOCUS21580</name>
</gene>
<accession>A0A6V7V7B2</accession>
<dbReference type="GO" id="GO:0004348">
    <property type="term" value="F:glucosylceramidase activity"/>
    <property type="evidence" value="ECO:0007669"/>
    <property type="project" value="UniProtKB-EC"/>
</dbReference>
<comment type="caution">
    <text evidence="9">The sequence shown here is derived from an EMBL/GenBank/DDBJ whole genome shotgun (WGS) entry which is preliminary data.</text>
</comment>
<keyword evidence="4 7" id="KW-0732">Signal</keyword>
<feature type="chain" id="PRO_5028480488" description="Glucosylceramidase" evidence="7">
    <location>
        <begin position="21"/>
        <end position="392"/>
    </location>
</feature>
<evidence type="ECO:0000313" key="9">
    <source>
        <dbReference type="EMBL" id="CAD2170196.1"/>
    </source>
</evidence>
<keyword evidence="5 6" id="KW-0378">Hydrolase</keyword>
<evidence type="ECO:0000256" key="3">
    <source>
        <dbReference type="ARBA" id="ARBA00012658"/>
    </source>
</evidence>
<evidence type="ECO:0000256" key="6">
    <source>
        <dbReference type="RuleBase" id="RU361188"/>
    </source>
</evidence>
<dbReference type="InterPro" id="IPR013780">
    <property type="entry name" value="Glyco_hydro_b"/>
</dbReference>
<dbReference type="InterPro" id="IPR033453">
    <property type="entry name" value="Glyco_hydro_30_TIM-barrel"/>
</dbReference>
<organism evidence="9 10">
    <name type="scientific">Meloidogyne enterolobii</name>
    <name type="common">Root-knot nematode worm</name>
    <name type="synonym">Meloidogyne mayaguensis</name>
    <dbReference type="NCBI Taxonomy" id="390850"/>
    <lineage>
        <taxon>Eukaryota</taxon>
        <taxon>Metazoa</taxon>
        <taxon>Ecdysozoa</taxon>
        <taxon>Nematoda</taxon>
        <taxon>Chromadorea</taxon>
        <taxon>Rhabditida</taxon>
        <taxon>Tylenchina</taxon>
        <taxon>Tylenchomorpha</taxon>
        <taxon>Tylenchoidea</taxon>
        <taxon>Meloidogynidae</taxon>
        <taxon>Meloidogyninae</taxon>
        <taxon>Meloidogyne</taxon>
    </lineage>
</organism>
<evidence type="ECO:0000313" key="10">
    <source>
        <dbReference type="Proteomes" id="UP000580250"/>
    </source>
</evidence>
<evidence type="ECO:0000256" key="5">
    <source>
        <dbReference type="ARBA" id="ARBA00022801"/>
    </source>
</evidence>
<feature type="signal peptide" evidence="7">
    <location>
        <begin position="1"/>
        <end position="20"/>
    </location>
</feature>
<dbReference type="InterPro" id="IPR001139">
    <property type="entry name" value="Glyco_hydro_30"/>
</dbReference>
<comment type="similarity">
    <text evidence="2 6">Belongs to the glycosyl hydrolase 30 family.</text>
</comment>
<dbReference type="Pfam" id="PF02055">
    <property type="entry name" value="Glyco_hydro_30"/>
    <property type="match status" value="1"/>
</dbReference>
<proteinExistence type="inferred from homology"/>
<dbReference type="EMBL" id="CAJEWN010000164">
    <property type="protein sequence ID" value="CAD2170196.1"/>
    <property type="molecule type" value="Genomic_DNA"/>
</dbReference>
<dbReference type="Proteomes" id="UP000580250">
    <property type="component" value="Unassembled WGS sequence"/>
</dbReference>
<dbReference type="SUPFAM" id="SSF51011">
    <property type="entry name" value="Glycosyl hydrolase domain"/>
    <property type="match status" value="1"/>
</dbReference>
<dbReference type="PANTHER" id="PTHR11069">
    <property type="entry name" value="GLUCOSYLCERAMIDASE"/>
    <property type="match status" value="1"/>
</dbReference>
<protein>
    <recommendedName>
        <fullName evidence="3 6">Glucosylceramidase</fullName>
        <ecNumber evidence="3 6">3.2.1.45</ecNumber>
    </recommendedName>
</protein>
<evidence type="ECO:0000256" key="1">
    <source>
        <dbReference type="ARBA" id="ARBA00001013"/>
    </source>
</evidence>
<keyword evidence="6" id="KW-0443">Lipid metabolism</keyword>
<reference evidence="9 10" key="1">
    <citation type="submission" date="2020-08" db="EMBL/GenBank/DDBJ databases">
        <authorList>
            <person name="Koutsovoulos G."/>
            <person name="Danchin GJ E."/>
        </authorList>
    </citation>
    <scope>NUCLEOTIDE SEQUENCE [LARGE SCALE GENOMIC DNA]</scope>
</reference>
<dbReference type="GO" id="GO:0016020">
    <property type="term" value="C:membrane"/>
    <property type="evidence" value="ECO:0007669"/>
    <property type="project" value="GOC"/>
</dbReference>
<dbReference type="AlphaFoldDB" id="A0A6V7V7B2"/>